<dbReference type="Proteomes" id="UP000218282">
    <property type="component" value="Unassembled WGS sequence"/>
</dbReference>
<proteinExistence type="predicted"/>
<dbReference type="AlphaFoldDB" id="A0A2A5S050"/>
<dbReference type="RefSeq" id="WP_096814440.1">
    <property type="nucleotide sequence ID" value="NZ_JXJW01000009.1"/>
</dbReference>
<reference evidence="1 2" key="1">
    <citation type="submission" date="2014-12" db="EMBL/GenBank/DDBJ databases">
        <title>Draft genome sequences of 10 type strains of Lactococcus.</title>
        <authorList>
            <person name="Sun Z."/>
            <person name="Zhong Z."/>
            <person name="Liu W."/>
            <person name="Zhang W."/>
            <person name="Zhang H."/>
        </authorList>
    </citation>
    <scope>NUCLEOTIDE SEQUENCE [LARGE SCALE GENOMIC DNA]</scope>
    <source>
        <strain evidence="1 2">DSM 6634</strain>
    </source>
</reference>
<comment type="caution">
    <text evidence="1">The sequence shown here is derived from an EMBL/GenBank/DDBJ whole genome shotgun (WGS) entry which is preliminary data.</text>
</comment>
<dbReference type="EMBL" id="JXJW01000009">
    <property type="protein sequence ID" value="PCS06835.1"/>
    <property type="molecule type" value="Genomic_DNA"/>
</dbReference>
<name>A0A2A5S050_9LACT</name>
<protein>
    <submittedName>
        <fullName evidence="1">Uncharacterized protein</fullName>
    </submittedName>
</protein>
<accession>A0A2A5S050</accession>
<keyword evidence="2" id="KW-1185">Reference proteome</keyword>
<gene>
    <name evidence="1" type="ORF">RU86_GL002278</name>
</gene>
<evidence type="ECO:0000313" key="2">
    <source>
        <dbReference type="Proteomes" id="UP000218282"/>
    </source>
</evidence>
<sequence length="89" mass="10286">MQVTGKTKTGEEKHLVVEVFDIETVKTEIVQSIKNNDTLRLIDKVVDLYGDDVWFQSTKSIYDNYELYDLSKEELMVLGSLIIVSRFIP</sequence>
<organism evidence="1 2">
    <name type="scientific">Pseudolactococcus piscium</name>
    <dbReference type="NCBI Taxonomy" id="1364"/>
    <lineage>
        <taxon>Bacteria</taxon>
        <taxon>Bacillati</taxon>
        <taxon>Bacillota</taxon>
        <taxon>Bacilli</taxon>
        <taxon>Lactobacillales</taxon>
        <taxon>Streptococcaceae</taxon>
        <taxon>Pseudolactococcus</taxon>
    </lineage>
</organism>
<evidence type="ECO:0000313" key="1">
    <source>
        <dbReference type="EMBL" id="PCS06835.1"/>
    </source>
</evidence>